<dbReference type="AlphaFoldDB" id="A0A8J6MGV8"/>
<protein>
    <submittedName>
        <fullName evidence="1">Type II secretion system protein M</fullName>
    </submittedName>
</protein>
<comment type="caution">
    <text evidence="1">The sequence shown here is derived from an EMBL/GenBank/DDBJ whole genome shotgun (WGS) entry which is preliminary data.</text>
</comment>
<dbReference type="InterPro" id="IPR007690">
    <property type="entry name" value="T2SS_GspM"/>
</dbReference>
<reference evidence="1" key="1">
    <citation type="submission" date="2020-08" db="EMBL/GenBank/DDBJ databases">
        <title>Genome public.</title>
        <authorList>
            <person name="Liu C."/>
            <person name="Sun Q."/>
        </authorList>
    </citation>
    <scope>NUCLEOTIDE SEQUENCE</scope>
    <source>
        <strain evidence="1">NSJ-52</strain>
    </source>
</reference>
<dbReference type="Pfam" id="PF04612">
    <property type="entry name" value="T2SSM"/>
    <property type="match status" value="1"/>
</dbReference>
<proteinExistence type="predicted"/>
<dbReference type="GO" id="GO:0015627">
    <property type="term" value="C:type II protein secretion system complex"/>
    <property type="evidence" value="ECO:0007669"/>
    <property type="project" value="InterPro"/>
</dbReference>
<accession>A0A8J6MGV8</accession>
<evidence type="ECO:0000313" key="1">
    <source>
        <dbReference type="EMBL" id="MBC5737538.1"/>
    </source>
</evidence>
<gene>
    <name evidence="1" type="ORF">H8S62_11030</name>
</gene>
<keyword evidence="2" id="KW-1185">Reference proteome</keyword>
<dbReference type="EMBL" id="JACOPQ010000008">
    <property type="protein sequence ID" value="MBC5737538.1"/>
    <property type="molecule type" value="Genomic_DNA"/>
</dbReference>
<dbReference type="RefSeq" id="WP_155149573.1">
    <property type="nucleotide sequence ID" value="NZ_JACOPQ010000008.1"/>
</dbReference>
<sequence>MMTRKLTLREKILFLILALLLVSYGYYLLVHQPVSAAIADAQIRQADAETQIMVEQIKAQRLQEMEDALAQLALEPQGTVSEIATYDNVQNVVRTLNSALSPADSYNLVFSPVTFEGHIASRTIDMLFSCGSYTDARGIISRLYASPYRCAISALSLTARNTDGAPRLDRDGVSVKLTITFFEYAQQAAAE</sequence>
<dbReference type="Proteomes" id="UP000607645">
    <property type="component" value="Unassembled WGS sequence"/>
</dbReference>
<organism evidence="1 2">
    <name type="scientific">Lawsonibacter faecis</name>
    <dbReference type="NCBI Taxonomy" id="2763052"/>
    <lineage>
        <taxon>Bacteria</taxon>
        <taxon>Bacillati</taxon>
        <taxon>Bacillota</taxon>
        <taxon>Clostridia</taxon>
        <taxon>Eubacteriales</taxon>
        <taxon>Oscillospiraceae</taxon>
        <taxon>Lawsonibacter</taxon>
    </lineage>
</organism>
<dbReference type="GO" id="GO:0015628">
    <property type="term" value="P:protein secretion by the type II secretion system"/>
    <property type="evidence" value="ECO:0007669"/>
    <property type="project" value="InterPro"/>
</dbReference>
<evidence type="ECO:0000313" key="2">
    <source>
        <dbReference type="Proteomes" id="UP000607645"/>
    </source>
</evidence>
<name>A0A8J6MGV8_9FIRM</name>